<keyword evidence="3" id="KW-1185">Reference proteome</keyword>
<dbReference type="Proteomes" id="UP001175228">
    <property type="component" value="Unassembled WGS sequence"/>
</dbReference>
<gene>
    <name evidence="2" type="ORF">EDD18DRAFT_863896</name>
</gene>
<evidence type="ECO:0000313" key="3">
    <source>
        <dbReference type="Proteomes" id="UP001175228"/>
    </source>
</evidence>
<accession>A0AA39QBJ4</accession>
<feature type="compositionally biased region" description="Acidic residues" evidence="1">
    <location>
        <begin position="85"/>
        <end position="109"/>
    </location>
</feature>
<feature type="compositionally biased region" description="Acidic residues" evidence="1">
    <location>
        <begin position="175"/>
        <end position="193"/>
    </location>
</feature>
<evidence type="ECO:0000256" key="1">
    <source>
        <dbReference type="SAM" id="MobiDB-lite"/>
    </source>
</evidence>
<feature type="region of interest" description="Disordered" evidence="1">
    <location>
        <begin position="17"/>
        <end position="220"/>
    </location>
</feature>
<feature type="compositionally biased region" description="Basic and acidic residues" evidence="1">
    <location>
        <begin position="110"/>
        <end position="130"/>
    </location>
</feature>
<dbReference type="AlphaFoldDB" id="A0AA39QBJ4"/>
<sequence length="220" mass="23931">MNRKGKTKLKMEMIATIATSGYSSGDEDDSSRDGDDESDEPYESWSECSTEYSDDVFEDDIITPWAGPESEGDSDPDFSERMSETESDETDEGSEDEDSEDGASEDEDDKVLLDFKIDGGHLRTGEKQDSGKVSFRVKVLKAEGGTADGKDLENKDQFKVEGENGKINEGGSSSTDEEVSLEVEVEVEQETDSESGIGTSYQPASRLPRAVIGRVSTPST</sequence>
<feature type="compositionally biased region" description="Basic and acidic residues" evidence="1">
    <location>
        <begin position="148"/>
        <end position="166"/>
    </location>
</feature>
<name>A0AA39QBJ4_9AGAR</name>
<proteinExistence type="predicted"/>
<protein>
    <submittedName>
        <fullName evidence="2">Uncharacterized protein</fullName>
    </submittedName>
</protein>
<evidence type="ECO:0000313" key="2">
    <source>
        <dbReference type="EMBL" id="KAK0499810.1"/>
    </source>
</evidence>
<reference evidence="2" key="1">
    <citation type="submission" date="2023-06" db="EMBL/GenBank/DDBJ databases">
        <authorList>
            <consortium name="Lawrence Berkeley National Laboratory"/>
            <person name="Ahrendt S."/>
            <person name="Sahu N."/>
            <person name="Indic B."/>
            <person name="Wong-Bajracharya J."/>
            <person name="Merenyi Z."/>
            <person name="Ke H.-M."/>
            <person name="Monk M."/>
            <person name="Kocsube S."/>
            <person name="Drula E."/>
            <person name="Lipzen A."/>
            <person name="Balint B."/>
            <person name="Henrissat B."/>
            <person name="Andreopoulos B."/>
            <person name="Martin F.M."/>
            <person name="Harder C.B."/>
            <person name="Rigling D."/>
            <person name="Ford K.L."/>
            <person name="Foster G.D."/>
            <person name="Pangilinan J."/>
            <person name="Papanicolaou A."/>
            <person name="Barry K."/>
            <person name="LaButti K."/>
            <person name="Viragh M."/>
            <person name="Koriabine M."/>
            <person name="Yan M."/>
            <person name="Riley R."/>
            <person name="Champramary S."/>
            <person name="Plett K.L."/>
            <person name="Tsai I.J."/>
            <person name="Slot J."/>
            <person name="Sipos G."/>
            <person name="Plett J."/>
            <person name="Nagy L.G."/>
            <person name="Grigoriev I.V."/>
        </authorList>
    </citation>
    <scope>NUCLEOTIDE SEQUENCE</scope>
    <source>
        <strain evidence="2">HWK02</strain>
    </source>
</reference>
<organism evidence="2 3">
    <name type="scientific">Armillaria luteobubalina</name>
    <dbReference type="NCBI Taxonomy" id="153913"/>
    <lineage>
        <taxon>Eukaryota</taxon>
        <taxon>Fungi</taxon>
        <taxon>Dikarya</taxon>
        <taxon>Basidiomycota</taxon>
        <taxon>Agaricomycotina</taxon>
        <taxon>Agaricomycetes</taxon>
        <taxon>Agaricomycetidae</taxon>
        <taxon>Agaricales</taxon>
        <taxon>Marasmiineae</taxon>
        <taxon>Physalacriaceae</taxon>
        <taxon>Armillaria</taxon>
    </lineage>
</organism>
<feature type="compositionally biased region" description="Acidic residues" evidence="1">
    <location>
        <begin position="52"/>
        <end position="61"/>
    </location>
</feature>
<dbReference type="EMBL" id="JAUEPU010000009">
    <property type="protein sequence ID" value="KAK0499810.1"/>
    <property type="molecule type" value="Genomic_DNA"/>
</dbReference>
<comment type="caution">
    <text evidence="2">The sequence shown here is derived from an EMBL/GenBank/DDBJ whole genome shotgun (WGS) entry which is preliminary data.</text>
</comment>
<feature type="compositionally biased region" description="Acidic residues" evidence="1">
    <location>
        <begin position="25"/>
        <end position="42"/>
    </location>
</feature>